<keyword evidence="1" id="KW-0732">Signal</keyword>
<dbReference type="GeneID" id="7831202"/>
<feature type="chain" id="PRO_5004202159" description="DUF2237 family protein" evidence="1">
    <location>
        <begin position="20"/>
        <end position="158"/>
    </location>
</feature>
<dbReference type="OrthoDB" id="1517790at2759"/>
<dbReference type="RefSeq" id="XP_001022157.2">
    <property type="nucleotide sequence ID" value="XM_001022157.2"/>
</dbReference>
<proteinExistence type="predicted"/>
<dbReference type="PANTHER" id="PTHR37466">
    <property type="entry name" value="SLR1628 PROTEIN"/>
    <property type="match status" value="1"/>
</dbReference>
<dbReference type="Proteomes" id="UP000009168">
    <property type="component" value="Unassembled WGS sequence"/>
</dbReference>
<dbReference type="EMBL" id="GG662552">
    <property type="protein sequence ID" value="EAS01912.2"/>
    <property type="molecule type" value="Genomic_DNA"/>
</dbReference>
<dbReference type="Gene3D" id="3.30.56.110">
    <property type="entry name" value="Protein of unknown function DUF2237"/>
    <property type="match status" value="1"/>
</dbReference>
<keyword evidence="3" id="KW-1185">Reference proteome</keyword>
<dbReference type="STRING" id="312017.Q23ZE5"/>
<reference evidence="3" key="1">
    <citation type="journal article" date="2006" name="PLoS Biol.">
        <title>Macronuclear genome sequence of the ciliate Tetrahymena thermophila, a model eukaryote.</title>
        <authorList>
            <person name="Eisen J.A."/>
            <person name="Coyne R.S."/>
            <person name="Wu M."/>
            <person name="Wu D."/>
            <person name="Thiagarajan M."/>
            <person name="Wortman J.R."/>
            <person name="Badger J.H."/>
            <person name="Ren Q."/>
            <person name="Amedeo P."/>
            <person name="Jones K.M."/>
            <person name="Tallon L.J."/>
            <person name="Delcher A.L."/>
            <person name="Salzberg S.L."/>
            <person name="Silva J.C."/>
            <person name="Haas B.J."/>
            <person name="Majoros W.H."/>
            <person name="Farzad M."/>
            <person name="Carlton J.M."/>
            <person name="Smith R.K. Jr."/>
            <person name="Garg J."/>
            <person name="Pearlman R.E."/>
            <person name="Karrer K.M."/>
            <person name="Sun L."/>
            <person name="Manning G."/>
            <person name="Elde N.C."/>
            <person name="Turkewitz A.P."/>
            <person name="Asai D.J."/>
            <person name="Wilkes D.E."/>
            <person name="Wang Y."/>
            <person name="Cai H."/>
            <person name="Collins K."/>
            <person name="Stewart B.A."/>
            <person name="Lee S.R."/>
            <person name="Wilamowska K."/>
            <person name="Weinberg Z."/>
            <person name="Ruzzo W.L."/>
            <person name="Wloga D."/>
            <person name="Gaertig J."/>
            <person name="Frankel J."/>
            <person name="Tsao C.-C."/>
            <person name="Gorovsky M.A."/>
            <person name="Keeling P.J."/>
            <person name="Waller R.F."/>
            <person name="Patron N.J."/>
            <person name="Cherry J.M."/>
            <person name="Stover N.A."/>
            <person name="Krieger C.J."/>
            <person name="del Toro C."/>
            <person name="Ryder H.F."/>
            <person name="Williamson S.C."/>
            <person name="Barbeau R.A."/>
            <person name="Hamilton E.P."/>
            <person name="Orias E."/>
        </authorList>
    </citation>
    <scope>NUCLEOTIDE SEQUENCE [LARGE SCALE GENOMIC DNA]</scope>
    <source>
        <strain evidence="3">SB210</strain>
    </source>
</reference>
<name>Q23ZE5_TETTS</name>
<dbReference type="eggNOG" id="ENOG502R76V">
    <property type="taxonomic scope" value="Eukaryota"/>
</dbReference>
<evidence type="ECO:0000313" key="3">
    <source>
        <dbReference type="Proteomes" id="UP000009168"/>
    </source>
</evidence>
<feature type="signal peptide" evidence="1">
    <location>
        <begin position="1"/>
        <end position="19"/>
    </location>
</feature>
<dbReference type="Pfam" id="PF09996">
    <property type="entry name" value="DUF2237"/>
    <property type="match status" value="1"/>
</dbReference>
<protein>
    <recommendedName>
        <fullName evidence="4">DUF2237 family protein</fullName>
    </recommendedName>
</protein>
<dbReference type="PANTHER" id="PTHR37466:SF1">
    <property type="entry name" value="SLR1628 PROTEIN"/>
    <property type="match status" value="1"/>
</dbReference>
<evidence type="ECO:0000256" key="1">
    <source>
        <dbReference type="SAM" id="SignalP"/>
    </source>
</evidence>
<dbReference type="HOGENOM" id="CLU_127770_1_0_1"/>
<evidence type="ECO:0000313" key="2">
    <source>
        <dbReference type="EMBL" id="EAS01912.2"/>
    </source>
</evidence>
<dbReference type="InParanoid" id="Q23ZE5"/>
<evidence type="ECO:0008006" key="4">
    <source>
        <dbReference type="Google" id="ProtNLM"/>
    </source>
</evidence>
<dbReference type="KEGG" id="tet:TTHERM_00787180"/>
<accession>Q23ZE5</accession>
<dbReference type="InterPro" id="IPR018714">
    <property type="entry name" value="DUF2237"/>
</dbReference>
<organism evidence="2 3">
    <name type="scientific">Tetrahymena thermophila (strain SB210)</name>
    <dbReference type="NCBI Taxonomy" id="312017"/>
    <lineage>
        <taxon>Eukaryota</taxon>
        <taxon>Sar</taxon>
        <taxon>Alveolata</taxon>
        <taxon>Ciliophora</taxon>
        <taxon>Intramacronucleata</taxon>
        <taxon>Oligohymenophorea</taxon>
        <taxon>Hymenostomatida</taxon>
        <taxon>Tetrahymenina</taxon>
        <taxon>Tetrahymenidae</taxon>
        <taxon>Tetrahymena</taxon>
    </lineage>
</organism>
<sequence>MRLIISLFLLFQLIQLIQSMQVKQALNVFSRPLQLCCNNPKTGFFRDGFCNTNALDAGRHLVCVKVTNDFLKFSKQRGNDLITPIPEYNFPGLKHGDCWCLCVLRWKEAFEAGKAPYINLEATHIKTLEYVKLEDLMKYDISKLPQFQQSINIMNDSL</sequence>
<gene>
    <name evidence="2" type="ORF">TTHERM_00787180</name>
</gene>
<dbReference type="AlphaFoldDB" id="Q23ZE5"/>